<organism evidence="2 4">
    <name type="scientific">Gimesia chilikensis</name>
    <dbReference type="NCBI Taxonomy" id="2605989"/>
    <lineage>
        <taxon>Bacteria</taxon>
        <taxon>Pseudomonadati</taxon>
        <taxon>Planctomycetota</taxon>
        <taxon>Planctomycetia</taxon>
        <taxon>Planctomycetales</taxon>
        <taxon>Planctomycetaceae</taxon>
        <taxon>Gimesia</taxon>
    </lineage>
</organism>
<evidence type="ECO:0000313" key="3">
    <source>
        <dbReference type="Proteomes" id="UP000320421"/>
    </source>
</evidence>
<dbReference type="AlphaFoldDB" id="A0A517WIR2"/>
<accession>A0A517WIR2</accession>
<dbReference type="Proteomes" id="UP000320722">
    <property type="component" value="Chromosome"/>
</dbReference>
<evidence type="ECO:0000313" key="4">
    <source>
        <dbReference type="Proteomes" id="UP000320722"/>
    </source>
</evidence>
<dbReference type="EMBL" id="CP036347">
    <property type="protein sequence ID" value="QDU05133.1"/>
    <property type="molecule type" value="Genomic_DNA"/>
</dbReference>
<name>A0A517WIR2_9PLAN</name>
<proteinExistence type="predicted"/>
<evidence type="ECO:0000313" key="1">
    <source>
        <dbReference type="EMBL" id="QDT23165.1"/>
    </source>
</evidence>
<sequence length="36" mass="4473">MKYELLMKTKVMKYRLKNFFENRTNFFANIVINILT</sequence>
<evidence type="ECO:0000313" key="2">
    <source>
        <dbReference type="EMBL" id="QDU05133.1"/>
    </source>
</evidence>
<dbReference type="EMBL" id="CP036266">
    <property type="protein sequence ID" value="QDT23165.1"/>
    <property type="molecule type" value="Genomic_DNA"/>
</dbReference>
<protein>
    <submittedName>
        <fullName evidence="2">Uncharacterized protein</fullName>
    </submittedName>
</protein>
<gene>
    <name evidence="1" type="ORF">HG66A1_49810</name>
    <name evidence="2" type="ORF">V6x_48680</name>
</gene>
<dbReference type="Proteomes" id="UP000320421">
    <property type="component" value="Chromosome"/>
</dbReference>
<keyword evidence="3" id="KW-1185">Reference proteome</keyword>
<accession>A0A517PUV7</accession>
<reference evidence="3 4" key="1">
    <citation type="submission" date="2019-02" db="EMBL/GenBank/DDBJ databases">
        <title>Deep-cultivation of Planctomycetes and their phenomic and genomic characterization uncovers novel biology.</title>
        <authorList>
            <person name="Wiegand S."/>
            <person name="Jogler M."/>
            <person name="Boedeker C."/>
            <person name="Pinto D."/>
            <person name="Vollmers J."/>
            <person name="Rivas-Marin E."/>
            <person name="Kohn T."/>
            <person name="Peeters S.H."/>
            <person name="Heuer A."/>
            <person name="Rast P."/>
            <person name="Oberbeckmann S."/>
            <person name="Bunk B."/>
            <person name="Jeske O."/>
            <person name="Meyerdierks A."/>
            <person name="Storesund J.E."/>
            <person name="Kallscheuer N."/>
            <person name="Luecker S."/>
            <person name="Lage O.M."/>
            <person name="Pohl T."/>
            <person name="Merkel B.J."/>
            <person name="Hornburger P."/>
            <person name="Mueller R.-W."/>
            <person name="Bruemmer F."/>
            <person name="Labrenz M."/>
            <person name="Spormann A.M."/>
            <person name="Op den Camp H."/>
            <person name="Overmann J."/>
            <person name="Amann R."/>
            <person name="Jetten M.S.M."/>
            <person name="Mascher T."/>
            <person name="Medema M.H."/>
            <person name="Devos D.P."/>
            <person name="Kaster A.-K."/>
            <person name="Ovreas L."/>
            <person name="Rohde M."/>
            <person name="Galperin M.Y."/>
            <person name="Jogler C."/>
        </authorList>
    </citation>
    <scope>NUCLEOTIDE SEQUENCE [LARGE SCALE GENOMIC DNA]</scope>
    <source>
        <strain evidence="1 3">HG66A1</strain>
        <strain evidence="2 4">V6</strain>
    </source>
</reference>